<protein>
    <submittedName>
        <fullName evidence="3">Uncharacterized protein</fullName>
    </submittedName>
</protein>
<proteinExistence type="predicted"/>
<sequence>MPPPARIAAAVPDFPGPERGERPRTLHAPRVPGAVPVLFVTLVFVPAHTIVHAYIAAFLDNPRPARQ</sequence>
<keyword evidence="2" id="KW-0472">Membrane</keyword>
<dbReference type="Proteomes" id="UP000619244">
    <property type="component" value="Unassembled WGS sequence"/>
</dbReference>
<evidence type="ECO:0000256" key="1">
    <source>
        <dbReference type="SAM" id="MobiDB-lite"/>
    </source>
</evidence>
<feature type="region of interest" description="Disordered" evidence="1">
    <location>
        <begin position="1"/>
        <end position="27"/>
    </location>
</feature>
<organism evidence="3 4">
    <name type="scientific">Streptomyces minutiscleroticus</name>
    <dbReference type="NCBI Taxonomy" id="68238"/>
    <lineage>
        <taxon>Bacteria</taxon>
        <taxon>Bacillati</taxon>
        <taxon>Actinomycetota</taxon>
        <taxon>Actinomycetes</taxon>
        <taxon>Kitasatosporales</taxon>
        <taxon>Streptomycetaceae</taxon>
        <taxon>Streptomyces</taxon>
    </lineage>
</organism>
<gene>
    <name evidence="3" type="ORF">GCM10010358_76020</name>
</gene>
<feature type="transmembrane region" description="Helical" evidence="2">
    <location>
        <begin position="34"/>
        <end position="59"/>
    </location>
</feature>
<name>A0A918P1E7_9ACTN</name>
<dbReference type="AlphaFoldDB" id="A0A918P1E7"/>
<keyword evidence="4" id="KW-1185">Reference proteome</keyword>
<accession>A0A918P1E7</accession>
<keyword evidence="2" id="KW-1133">Transmembrane helix</keyword>
<evidence type="ECO:0000256" key="2">
    <source>
        <dbReference type="SAM" id="Phobius"/>
    </source>
</evidence>
<evidence type="ECO:0000313" key="3">
    <source>
        <dbReference type="EMBL" id="GGY12457.1"/>
    </source>
</evidence>
<comment type="caution">
    <text evidence="3">The sequence shown here is derived from an EMBL/GenBank/DDBJ whole genome shotgun (WGS) entry which is preliminary data.</text>
</comment>
<reference evidence="3" key="1">
    <citation type="journal article" date="2014" name="Int. J. Syst. Evol. Microbiol.">
        <title>Complete genome sequence of Corynebacterium casei LMG S-19264T (=DSM 44701T), isolated from a smear-ripened cheese.</title>
        <authorList>
            <consortium name="US DOE Joint Genome Institute (JGI-PGF)"/>
            <person name="Walter F."/>
            <person name="Albersmeier A."/>
            <person name="Kalinowski J."/>
            <person name="Ruckert C."/>
        </authorList>
    </citation>
    <scope>NUCLEOTIDE SEQUENCE</scope>
    <source>
        <strain evidence="3">JCM 4790</strain>
    </source>
</reference>
<evidence type="ECO:0000313" key="4">
    <source>
        <dbReference type="Proteomes" id="UP000619244"/>
    </source>
</evidence>
<keyword evidence="2" id="KW-0812">Transmembrane</keyword>
<dbReference type="EMBL" id="BMVU01000084">
    <property type="protein sequence ID" value="GGY12457.1"/>
    <property type="molecule type" value="Genomic_DNA"/>
</dbReference>
<reference evidence="3" key="2">
    <citation type="submission" date="2020-09" db="EMBL/GenBank/DDBJ databases">
        <authorList>
            <person name="Sun Q."/>
            <person name="Ohkuma M."/>
        </authorList>
    </citation>
    <scope>NUCLEOTIDE SEQUENCE</scope>
    <source>
        <strain evidence="3">JCM 4790</strain>
    </source>
</reference>